<organism evidence="2 3">
    <name type="scientific">Dreissena polymorpha</name>
    <name type="common">Zebra mussel</name>
    <name type="synonym">Mytilus polymorpha</name>
    <dbReference type="NCBI Taxonomy" id="45954"/>
    <lineage>
        <taxon>Eukaryota</taxon>
        <taxon>Metazoa</taxon>
        <taxon>Spiralia</taxon>
        <taxon>Lophotrochozoa</taxon>
        <taxon>Mollusca</taxon>
        <taxon>Bivalvia</taxon>
        <taxon>Autobranchia</taxon>
        <taxon>Heteroconchia</taxon>
        <taxon>Euheterodonta</taxon>
        <taxon>Imparidentia</taxon>
        <taxon>Neoheterodontei</taxon>
        <taxon>Myida</taxon>
        <taxon>Dreissenoidea</taxon>
        <taxon>Dreissenidae</taxon>
        <taxon>Dreissena</taxon>
    </lineage>
</organism>
<keyword evidence="3" id="KW-1185">Reference proteome</keyword>
<dbReference type="EMBL" id="JAIWYP010000002">
    <property type="protein sequence ID" value="KAH3868941.1"/>
    <property type="molecule type" value="Genomic_DNA"/>
</dbReference>
<dbReference type="EMBL" id="JAIWYP010000002">
    <property type="protein sequence ID" value="KAH3868902.1"/>
    <property type="molecule type" value="Genomic_DNA"/>
</dbReference>
<proteinExistence type="predicted"/>
<comment type="caution">
    <text evidence="2">The sequence shown here is derived from an EMBL/GenBank/DDBJ whole genome shotgun (WGS) entry which is preliminary data.</text>
</comment>
<accession>A0A9D4M3J4</accession>
<name>A0A9D4M3J4_DREPO</name>
<reference evidence="2" key="1">
    <citation type="journal article" date="2019" name="bioRxiv">
        <title>The Genome of the Zebra Mussel, Dreissena polymorpha: A Resource for Invasive Species Research.</title>
        <authorList>
            <person name="McCartney M.A."/>
            <person name="Auch B."/>
            <person name="Kono T."/>
            <person name="Mallez S."/>
            <person name="Zhang Y."/>
            <person name="Obille A."/>
            <person name="Becker A."/>
            <person name="Abrahante J.E."/>
            <person name="Garbe J."/>
            <person name="Badalamenti J.P."/>
            <person name="Herman A."/>
            <person name="Mangelson H."/>
            <person name="Liachko I."/>
            <person name="Sullivan S."/>
            <person name="Sone E.D."/>
            <person name="Koren S."/>
            <person name="Silverstein K.A.T."/>
            <person name="Beckman K.B."/>
            <person name="Gohl D.M."/>
        </authorList>
    </citation>
    <scope>NUCLEOTIDE SEQUENCE</scope>
    <source>
        <strain evidence="2">Duluth1</strain>
        <tissue evidence="2">Whole animal</tissue>
    </source>
</reference>
<sequence length="60" mass="6851">MYLNHYPPPDNYYAAWRSVQVLGVIEIREKGRSARGMTVLYGLNKPPAEVTLCEPPQTMQ</sequence>
<evidence type="ECO:0000313" key="1">
    <source>
        <dbReference type="EMBL" id="KAH3868902.1"/>
    </source>
</evidence>
<reference evidence="2" key="2">
    <citation type="submission" date="2020-11" db="EMBL/GenBank/DDBJ databases">
        <authorList>
            <person name="McCartney M.A."/>
            <person name="Auch B."/>
            <person name="Kono T."/>
            <person name="Mallez S."/>
            <person name="Becker A."/>
            <person name="Gohl D.M."/>
            <person name="Silverstein K.A.T."/>
            <person name="Koren S."/>
            <person name="Bechman K.B."/>
            <person name="Herman A."/>
            <person name="Abrahante J.E."/>
            <person name="Garbe J."/>
        </authorList>
    </citation>
    <scope>NUCLEOTIDE SEQUENCE</scope>
    <source>
        <strain evidence="2">Duluth1</strain>
        <tissue evidence="2">Whole animal</tissue>
    </source>
</reference>
<dbReference type="AlphaFoldDB" id="A0A9D4M3J4"/>
<dbReference type="Proteomes" id="UP000828390">
    <property type="component" value="Unassembled WGS sequence"/>
</dbReference>
<protein>
    <submittedName>
        <fullName evidence="2">Uncharacterized protein</fullName>
    </submittedName>
</protein>
<evidence type="ECO:0000313" key="2">
    <source>
        <dbReference type="EMBL" id="KAH3868941.1"/>
    </source>
</evidence>
<evidence type="ECO:0000313" key="3">
    <source>
        <dbReference type="Proteomes" id="UP000828390"/>
    </source>
</evidence>
<gene>
    <name evidence="1" type="ORF">DPMN_032057</name>
    <name evidence="2" type="ORF">DPMN_032096</name>
</gene>